<evidence type="ECO:0000256" key="1">
    <source>
        <dbReference type="ARBA" id="ARBA00023015"/>
    </source>
</evidence>
<reference evidence="8" key="1">
    <citation type="submission" date="2023-07" db="EMBL/GenBank/DDBJ databases">
        <title>Draft genome sequence of the endophytic actinobacterium Streptomyces justiciae WPN32, a potential antibiotic producer.</title>
        <authorList>
            <person name="Yasawong M."/>
            <person name="Pana W."/>
            <person name="Ganta P."/>
            <person name="Santapan N."/>
            <person name="Songngamsuk T."/>
            <person name="Phatcharaharikarn M."/>
            <person name="Kerdtoob S."/>
            <person name="Nantapong N."/>
        </authorList>
    </citation>
    <scope>NUCLEOTIDE SEQUENCE [LARGE SCALE GENOMIC DNA]</scope>
    <source>
        <strain evidence="8">WPN32</strain>
    </source>
</reference>
<dbReference type="PROSITE" id="PS50977">
    <property type="entry name" value="HTH_TETR_2"/>
    <property type="match status" value="1"/>
</dbReference>
<evidence type="ECO:0000256" key="4">
    <source>
        <dbReference type="PROSITE-ProRule" id="PRU00335"/>
    </source>
</evidence>
<feature type="DNA-binding region" description="H-T-H motif" evidence="4">
    <location>
        <begin position="42"/>
        <end position="61"/>
    </location>
</feature>
<sequence length="201" mass="22271">MTATDQAITPRTRRSRLSPEREKELYEAVLDLLREVGYESLTMEAVATRTRCSKATLYRQWAGKPELVAQALRHTKGKAVGDIDTGSLQGDFHEVVSRMDDEELRKETALMRGLIHAVHTDPDLLRALRDLIVDPDPTGLEAILLRAVSRGEVHPDCPALAYVPHVLVGALMARPLVANQPPDREFLLGYMDAVVLPSLTA</sequence>
<dbReference type="InterPro" id="IPR050109">
    <property type="entry name" value="HTH-type_TetR-like_transc_reg"/>
</dbReference>
<dbReference type="InterPro" id="IPR009057">
    <property type="entry name" value="Homeodomain-like_sf"/>
</dbReference>
<dbReference type="Gene3D" id="1.10.10.60">
    <property type="entry name" value="Homeodomain-like"/>
    <property type="match status" value="1"/>
</dbReference>
<proteinExistence type="predicted"/>
<dbReference type="EMBL" id="JAVTLL010000021">
    <property type="protein sequence ID" value="MDT7844740.1"/>
    <property type="molecule type" value="Genomic_DNA"/>
</dbReference>
<evidence type="ECO:0000313" key="8">
    <source>
        <dbReference type="Proteomes" id="UP001257948"/>
    </source>
</evidence>
<accession>A0ABU3LZQ3</accession>
<dbReference type="SUPFAM" id="SSF46689">
    <property type="entry name" value="Homeodomain-like"/>
    <property type="match status" value="1"/>
</dbReference>
<keyword evidence="2 4" id="KW-0238">DNA-binding</keyword>
<comment type="caution">
    <text evidence="7">The sequence shown here is derived from an EMBL/GenBank/DDBJ whole genome shotgun (WGS) entry which is preliminary data.</text>
</comment>
<dbReference type="Gene3D" id="1.10.357.10">
    <property type="entry name" value="Tetracycline Repressor, domain 2"/>
    <property type="match status" value="1"/>
</dbReference>
<dbReference type="Pfam" id="PF00440">
    <property type="entry name" value="TetR_N"/>
    <property type="match status" value="1"/>
</dbReference>
<dbReference type="InterPro" id="IPR036271">
    <property type="entry name" value="Tet_transcr_reg_TetR-rel_C_sf"/>
</dbReference>
<keyword evidence="1" id="KW-0805">Transcription regulation</keyword>
<organism evidence="7 8">
    <name type="scientific">Streptomyces justiciae</name>
    <dbReference type="NCBI Taxonomy" id="2780140"/>
    <lineage>
        <taxon>Bacteria</taxon>
        <taxon>Bacillati</taxon>
        <taxon>Actinomycetota</taxon>
        <taxon>Actinomycetes</taxon>
        <taxon>Kitasatosporales</taxon>
        <taxon>Streptomycetaceae</taxon>
        <taxon>Streptomyces</taxon>
    </lineage>
</organism>
<keyword evidence="3" id="KW-0804">Transcription</keyword>
<dbReference type="InterPro" id="IPR011075">
    <property type="entry name" value="TetR_C"/>
</dbReference>
<feature type="domain" description="HTH tetR-type" evidence="6">
    <location>
        <begin position="19"/>
        <end position="79"/>
    </location>
</feature>
<dbReference type="PANTHER" id="PTHR30055:SF149">
    <property type="entry name" value="TETR-FAMILY TRANSCRIPTIONAL REGULATOR"/>
    <property type="match status" value="1"/>
</dbReference>
<protein>
    <submittedName>
        <fullName evidence="7">TetR/AcrR family transcriptional regulator</fullName>
    </submittedName>
</protein>
<dbReference type="SUPFAM" id="SSF48498">
    <property type="entry name" value="Tetracyclin repressor-like, C-terminal domain"/>
    <property type="match status" value="1"/>
</dbReference>
<evidence type="ECO:0000256" key="3">
    <source>
        <dbReference type="ARBA" id="ARBA00023163"/>
    </source>
</evidence>
<dbReference type="InterPro" id="IPR001647">
    <property type="entry name" value="HTH_TetR"/>
</dbReference>
<dbReference type="Proteomes" id="UP001257948">
    <property type="component" value="Unassembled WGS sequence"/>
</dbReference>
<evidence type="ECO:0000259" key="6">
    <source>
        <dbReference type="PROSITE" id="PS50977"/>
    </source>
</evidence>
<feature type="region of interest" description="Disordered" evidence="5">
    <location>
        <begin position="1"/>
        <end position="20"/>
    </location>
</feature>
<dbReference type="Pfam" id="PF16859">
    <property type="entry name" value="TetR_C_11"/>
    <property type="match status" value="1"/>
</dbReference>
<keyword evidence="8" id="KW-1185">Reference proteome</keyword>
<evidence type="ECO:0000256" key="5">
    <source>
        <dbReference type="SAM" id="MobiDB-lite"/>
    </source>
</evidence>
<evidence type="ECO:0000313" key="7">
    <source>
        <dbReference type="EMBL" id="MDT7844740.1"/>
    </source>
</evidence>
<name>A0ABU3LZQ3_9ACTN</name>
<dbReference type="RefSeq" id="WP_314204543.1">
    <property type="nucleotide sequence ID" value="NZ_JAVTLL010000021.1"/>
</dbReference>
<gene>
    <name evidence="7" type="ORF">RQC66_28890</name>
</gene>
<evidence type="ECO:0000256" key="2">
    <source>
        <dbReference type="ARBA" id="ARBA00023125"/>
    </source>
</evidence>
<dbReference type="PANTHER" id="PTHR30055">
    <property type="entry name" value="HTH-TYPE TRANSCRIPTIONAL REGULATOR RUTR"/>
    <property type="match status" value="1"/>
</dbReference>